<gene>
    <name evidence="1" type="ORF">UA08_02004</name>
</gene>
<dbReference type="Gene3D" id="2.60.120.620">
    <property type="entry name" value="q2cbj1_9rhob like domain"/>
    <property type="match status" value="1"/>
</dbReference>
<dbReference type="OrthoDB" id="4664297at2759"/>
<accession>A0A1Q5QAX8</accession>
<comment type="caution">
    <text evidence="1">The sequence shown here is derived from an EMBL/GenBank/DDBJ whole genome shotgun (WGS) entry which is preliminary data.</text>
</comment>
<evidence type="ECO:0000313" key="2">
    <source>
        <dbReference type="Proteomes" id="UP000214365"/>
    </source>
</evidence>
<evidence type="ECO:0008006" key="3">
    <source>
        <dbReference type="Google" id="ProtNLM"/>
    </source>
</evidence>
<reference evidence="1 2" key="1">
    <citation type="submission" date="2015-06" db="EMBL/GenBank/DDBJ databases">
        <title>Talaromyces atroroseus IBT 11181 draft genome.</title>
        <authorList>
            <person name="Rasmussen K.B."/>
            <person name="Rasmussen S."/>
            <person name="Petersen B."/>
            <person name="Sicheritz-Ponten T."/>
            <person name="Mortensen U.H."/>
            <person name="Thrane U."/>
        </authorList>
    </citation>
    <scope>NUCLEOTIDE SEQUENCE [LARGE SCALE GENOMIC DNA]</scope>
    <source>
        <strain evidence="1 2">IBT 11181</strain>
    </source>
</reference>
<evidence type="ECO:0000313" key="1">
    <source>
        <dbReference type="EMBL" id="OKL63092.1"/>
    </source>
</evidence>
<dbReference type="InterPro" id="IPR008775">
    <property type="entry name" value="Phytyl_CoA_dOase-like"/>
</dbReference>
<keyword evidence="2" id="KW-1185">Reference proteome</keyword>
<dbReference type="Pfam" id="PF05721">
    <property type="entry name" value="PhyH"/>
    <property type="match status" value="1"/>
</dbReference>
<dbReference type="SUPFAM" id="SSF51197">
    <property type="entry name" value="Clavaminate synthase-like"/>
    <property type="match status" value="1"/>
</dbReference>
<proteinExistence type="predicted"/>
<dbReference type="Proteomes" id="UP000214365">
    <property type="component" value="Unassembled WGS sequence"/>
</dbReference>
<dbReference type="AlphaFoldDB" id="A0A1Q5QAX8"/>
<sequence length="322" mass="37002">MFRRVKEKFGAMSGNAKYKLSQEQKDHFMKYGYVRVPDCFSREKASEWTADVWTRLGYSPTDKETWTSEITYMPGHRHEHVKTFAPKAWAAICELAGGEDRVLEEAAMWNDAFIVNLGRKDMEGKWPNPKDLHGWHVDGDFFIHFLDSREQGLLVIPVFTDIVDHAGGTVVCPDSIPFMARHLYNHPEGVTPHMVPRGQEPDQNDGFYTDIINQCSEFHEMTGKVGDVILLHPLMVHSVSVNSLRNPRFITNPPVMLRDSFRFDRKNPNDFSLVERKTLQSLGVDRLDSWKIVGEREMVVPERLRAQAEMKQQESERLAAAA</sequence>
<dbReference type="EMBL" id="LFMY01000002">
    <property type="protein sequence ID" value="OKL63092.1"/>
    <property type="molecule type" value="Genomic_DNA"/>
</dbReference>
<protein>
    <recommendedName>
        <fullName evidence="3">Phytanoyl-CoA dioxygenase</fullName>
    </recommendedName>
</protein>
<organism evidence="1 2">
    <name type="scientific">Talaromyces atroroseus</name>
    <dbReference type="NCBI Taxonomy" id="1441469"/>
    <lineage>
        <taxon>Eukaryota</taxon>
        <taxon>Fungi</taxon>
        <taxon>Dikarya</taxon>
        <taxon>Ascomycota</taxon>
        <taxon>Pezizomycotina</taxon>
        <taxon>Eurotiomycetes</taxon>
        <taxon>Eurotiomycetidae</taxon>
        <taxon>Eurotiales</taxon>
        <taxon>Trichocomaceae</taxon>
        <taxon>Talaromyces</taxon>
        <taxon>Talaromyces sect. Trachyspermi</taxon>
    </lineage>
</organism>
<name>A0A1Q5QAX8_TALAT</name>
<dbReference type="GeneID" id="31001759"/>
<dbReference type="RefSeq" id="XP_020123213.1">
    <property type="nucleotide sequence ID" value="XM_020261730.1"/>
</dbReference>